<dbReference type="AlphaFoldDB" id="A0A6I7HMS4"/>
<name>A0A6I7HMS4_9HYPH</name>
<dbReference type="EMBL" id="QPIX01000008">
    <property type="protein sequence ID" value="RCW22646.1"/>
    <property type="molecule type" value="Genomic_DNA"/>
</dbReference>
<dbReference type="PANTHER" id="PTHR21197:SF0">
    <property type="entry name" value="UDP-GALACTOPYRANOSE MUTASE"/>
    <property type="match status" value="1"/>
</dbReference>
<evidence type="ECO:0000259" key="1">
    <source>
        <dbReference type="Pfam" id="PF03275"/>
    </source>
</evidence>
<dbReference type="SUPFAM" id="SSF54373">
    <property type="entry name" value="FAD-linked reductases, C-terminal domain"/>
    <property type="match status" value="1"/>
</dbReference>
<dbReference type="GO" id="GO:0050660">
    <property type="term" value="F:flavin adenine dinucleotide binding"/>
    <property type="evidence" value="ECO:0007669"/>
    <property type="project" value="TreeGrafter"/>
</dbReference>
<evidence type="ECO:0000313" key="3">
    <source>
        <dbReference type="Proteomes" id="UP000252582"/>
    </source>
</evidence>
<sequence>MSGANRFLQRRIEKIAVVGAGLSGAVIGRELAEAGHAVDIFDTRAHIAGNCHTERDRETGVMVHVYGPHIFHTDDCEVWDYLNRFQTFMPYKNRVKTTVKGQVYSLPINLHTINQFFGKAFRPDEARAFIAELADGSISNPATFEEQALRFVGRELYEAFLKGYTQKQWGCSPAELPSSILKRLPVRFNYDDNYFFHRYQGMPQHGYTDMVSRILDHANITIHLETRFRRGQQTDFDHVFYSGPLDGYFDYECGRLGYRTLDFERFTYDGDYQGCAVMNYADASVPYTRVTEHKHFSRWEDRTGSVCYREFSRACGADDIPYYPIRLVDDAEQLARYAARAVEELSVTFVGRLGTYRYLDMDVTVREALDTARRYLSARAGGDRMPAFLHPPIEPREFAREYADLPRSGMENLRVSR</sequence>
<reference evidence="2 3" key="1">
    <citation type="submission" date="2018-07" db="EMBL/GenBank/DDBJ databases">
        <title>Genomic Encyclopedia of Type Strains, Phase IV (KMG-IV): sequencing the most valuable type-strain genomes for metagenomic binning, comparative biology and taxonomic classification.</title>
        <authorList>
            <person name="Goeker M."/>
        </authorList>
    </citation>
    <scope>NUCLEOTIDE SEQUENCE [LARGE SCALE GENOMIC DNA]</scope>
    <source>
        <strain evidence="2 3">DSM 25528</strain>
    </source>
</reference>
<comment type="caution">
    <text evidence="2">The sequence shown here is derived from an EMBL/GenBank/DDBJ whole genome shotgun (WGS) entry which is preliminary data.</text>
</comment>
<dbReference type="GO" id="GO:0005829">
    <property type="term" value="C:cytosol"/>
    <property type="evidence" value="ECO:0007669"/>
    <property type="project" value="TreeGrafter"/>
</dbReference>
<evidence type="ECO:0000313" key="2">
    <source>
        <dbReference type="EMBL" id="RCW22646.1"/>
    </source>
</evidence>
<dbReference type="Pfam" id="PF03275">
    <property type="entry name" value="GLF"/>
    <property type="match status" value="1"/>
</dbReference>
<organism evidence="2 3">
    <name type="scientific">Ciceribacter lividus</name>
    <dbReference type="NCBI Taxonomy" id="1197950"/>
    <lineage>
        <taxon>Bacteria</taxon>
        <taxon>Pseudomonadati</taxon>
        <taxon>Pseudomonadota</taxon>
        <taxon>Alphaproteobacteria</taxon>
        <taxon>Hyphomicrobiales</taxon>
        <taxon>Rhizobiaceae</taxon>
        <taxon>Ciceribacter</taxon>
    </lineage>
</organism>
<keyword evidence="3" id="KW-1185">Reference proteome</keyword>
<dbReference type="Gene3D" id="3.40.50.720">
    <property type="entry name" value="NAD(P)-binding Rossmann-like Domain"/>
    <property type="match status" value="3"/>
</dbReference>
<proteinExistence type="predicted"/>
<protein>
    <submittedName>
        <fullName evidence="2">UDP-galactopyranose mutase</fullName>
    </submittedName>
</protein>
<dbReference type="PANTHER" id="PTHR21197">
    <property type="entry name" value="UDP-GALACTOPYRANOSE MUTASE"/>
    <property type="match status" value="1"/>
</dbReference>
<dbReference type="Pfam" id="PF13450">
    <property type="entry name" value="NAD_binding_8"/>
    <property type="match status" value="1"/>
</dbReference>
<accession>A0A6I7HMS4</accession>
<gene>
    <name evidence="2" type="ORF">DFR48_108168</name>
</gene>
<dbReference type="RefSeq" id="WP_114364058.1">
    <property type="nucleotide sequence ID" value="NZ_QPIX01000008.1"/>
</dbReference>
<feature type="domain" description="UDP-galactopyranose mutase C-terminal" evidence="1">
    <location>
        <begin position="159"/>
        <end position="358"/>
    </location>
</feature>
<dbReference type="GO" id="GO:0008767">
    <property type="term" value="F:UDP-galactopyranose mutase activity"/>
    <property type="evidence" value="ECO:0007669"/>
    <property type="project" value="InterPro"/>
</dbReference>
<dbReference type="Proteomes" id="UP000252582">
    <property type="component" value="Unassembled WGS sequence"/>
</dbReference>
<dbReference type="SUPFAM" id="SSF51971">
    <property type="entry name" value="Nucleotide-binding domain"/>
    <property type="match status" value="1"/>
</dbReference>
<dbReference type="InterPro" id="IPR015899">
    <property type="entry name" value="UDP-GalPyranose_mutase_C"/>
</dbReference>